<dbReference type="EMBL" id="CAJNOR010000699">
    <property type="protein sequence ID" value="CAF0985087.1"/>
    <property type="molecule type" value="Genomic_DNA"/>
</dbReference>
<dbReference type="SUPFAM" id="SSF51735">
    <property type="entry name" value="NAD(P)-binding Rossmann-fold domains"/>
    <property type="match status" value="1"/>
</dbReference>
<proteinExistence type="predicted"/>
<accession>A0A814FQ16</accession>
<evidence type="ECO:0000313" key="8">
    <source>
        <dbReference type="EMBL" id="CAF0985087.1"/>
    </source>
</evidence>
<dbReference type="InterPro" id="IPR002347">
    <property type="entry name" value="SDR_fam"/>
</dbReference>
<sequence>MFGSRARHSHYQQTNRSYYGILLLLAELSHTSHLPPVTLAVIILNVLIYFDIFPLFGFTSNLQSVCVSTHAVLDQGDYMRILLAPLFHGDDMHLYYNMASFLYKGQQLETLFGSRYFAILLPVLTVLSSLMLVILGQLASSLLDNPEYLFTCAVGFSAVIFALKVITTHYTPAYSSNSFLGNFIPISTKYAVWVELIVIQLITPNVSFLGHLAGILVGLLYIKGPVRYIFESVLVMNGLVTLVTGGAAGLGLACAKRFARQGAHVIICDLSSSKGNEIVNQWSPVYASSSNVAINEPDEKLISNPSESKVNDANSNTQVDSTPTKPIFLGADVTNEEQVKVMMENIKQKYGRLDVLLNCAGIGIALRTYNINKHSLHDLSEFNRVLNVNVCGTFNTVRWACHIMADNSPDSQGQRGVIVNTGSIAAYEGQIGQVAYAASKGAIVSMTLPLARDLASMGIRVCAISPGVFHTPVLAALPEKIRFLLGNMVPFPRRLGKSDDFARLAQTIVENPYLNGEVIRLDGALRMPPYILLLSLQEYRPKCSQSSVKLELQPVLSLHYSSILTPDNKIPSLKTLSLFAPTVDEVNLVSSFSQWKPIPLKKDVETGIFQMPSYPHIDDGEHEYKFSIRKHAKQKYWTSVIDPYAEKYDAKHHCGLITFKDGKKYVEPYEWKHDHIKLPENDQLIIYELYVADFTDNGQFSGVLSKLNYLTDLGINAIELMPIHDYMGNEHNWGYSPTHHFALKATYGTKNDLKKLVDECHGRGIRVFLDGVFNHSSLACPLVLIDKHYWYYKDKHHPEDPYHWGAEFNYDHYDEALKLKPAVKYAQDVVRYWIGEFHFDGIRFDAAKQMDNYDVLRELDRVARSVRPNQPFFSQAEYVPEQGNIVKANNGPVDACWSSTFHSVVCNALVDQTKFELDLLKYVISAPNLVNYLTCHDNERLMYLIGHLGKAFNDNAFQRARLGAIVLMTSVSTPLIWQGDEFGEARQLGSPNQHRKVIPMQWSLLGEEPNKSLHRTFKRLIELRRTILNQKKYTEVKFIYENAEQRILAYARSSDKTGADIVIVMNLSDQLKSDIEIVHRHSNGHWVDWLTNENYLVKNSTFKLNLKPFDGKILLKHH</sequence>
<dbReference type="InterPro" id="IPR004193">
    <property type="entry name" value="Glyco_hydro_13_N"/>
</dbReference>
<comment type="subcellular location">
    <subcellularLocation>
        <location evidence="1">Membrane</location>
        <topology evidence="1">Multi-pass membrane protein</topology>
    </subcellularLocation>
</comment>
<dbReference type="InterPro" id="IPR035952">
    <property type="entry name" value="Rhomboid-like_sf"/>
</dbReference>
<evidence type="ECO:0000259" key="7">
    <source>
        <dbReference type="SMART" id="SM00642"/>
    </source>
</evidence>
<dbReference type="Gene3D" id="2.60.40.1180">
    <property type="entry name" value="Golgi alpha-mannosidase II"/>
    <property type="match status" value="1"/>
</dbReference>
<dbReference type="InterPro" id="IPR014756">
    <property type="entry name" value="Ig_E-set"/>
</dbReference>
<name>A0A814FQ16_ADIRI</name>
<dbReference type="PROSITE" id="PS00061">
    <property type="entry name" value="ADH_SHORT"/>
    <property type="match status" value="1"/>
</dbReference>
<dbReference type="GO" id="GO:0008210">
    <property type="term" value="P:estrogen metabolic process"/>
    <property type="evidence" value="ECO:0007669"/>
    <property type="project" value="TreeGrafter"/>
</dbReference>
<dbReference type="PRINTS" id="PR00081">
    <property type="entry name" value="GDHRDH"/>
</dbReference>
<dbReference type="SMART" id="SM00642">
    <property type="entry name" value="Aamy"/>
    <property type="match status" value="1"/>
</dbReference>
<dbReference type="Pfam" id="PF00128">
    <property type="entry name" value="Alpha-amylase"/>
    <property type="match status" value="1"/>
</dbReference>
<feature type="transmembrane region" description="Helical" evidence="6">
    <location>
        <begin position="234"/>
        <end position="253"/>
    </location>
</feature>
<dbReference type="InterPro" id="IPR013780">
    <property type="entry name" value="Glyco_hydro_b"/>
</dbReference>
<dbReference type="FunFam" id="1.20.1540.10:FF:000008">
    <property type="entry name" value="RHOMBOID-like protein 13"/>
    <property type="match status" value="1"/>
</dbReference>
<dbReference type="Proteomes" id="UP000663828">
    <property type="component" value="Unassembled WGS sequence"/>
</dbReference>
<dbReference type="SUPFAM" id="SSF51445">
    <property type="entry name" value="(Trans)glycosidases"/>
    <property type="match status" value="1"/>
</dbReference>
<dbReference type="SUPFAM" id="SSF81296">
    <property type="entry name" value="E set domains"/>
    <property type="match status" value="1"/>
</dbReference>
<dbReference type="Gene3D" id="1.20.1540.10">
    <property type="entry name" value="Rhomboid-like"/>
    <property type="match status" value="1"/>
</dbReference>
<dbReference type="GO" id="GO:0006631">
    <property type="term" value="P:fatty acid metabolic process"/>
    <property type="evidence" value="ECO:0007669"/>
    <property type="project" value="TreeGrafter"/>
</dbReference>
<evidence type="ECO:0000256" key="2">
    <source>
        <dbReference type="ARBA" id="ARBA00022692"/>
    </source>
</evidence>
<dbReference type="InterPro" id="IPR006047">
    <property type="entry name" value="GH13_cat_dom"/>
</dbReference>
<dbReference type="SUPFAM" id="SSF51011">
    <property type="entry name" value="Glycosyl hydrolase domain"/>
    <property type="match status" value="1"/>
</dbReference>
<protein>
    <recommendedName>
        <fullName evidence="7">Glycosyl hydrolase family 13 catalytic domain-containing protein</fullName>
    </recommendedName>
</protein>
<keyword evidence="4" id="KW-0560">Oxidoreductase</keyword>
<dbReference type="CDD" id="cd05371">
    <property type="entry name" value="HSD10-like_SDR_c"/>
    <property type="match status" value="1"/>
</dbReference>
<feature type="domain" description="Glycosyl hydrolase family 13 catalytic" evidence="7">
    <location>
        <begin position="688"/>
        <end position="1024"/>
    </location>
</feature>
<dbReference type="Gene3D" id="3.20.20.80">
    <property type="entry name" value="Glycosidases"/>
    <property type="match status" value="1"/>
</dbReference>
<reference evidence="8" key="1">
    <citation type="submission" date="2021-02" db="EMBL/GenBank/DDBJ databases">
        <authorList>
            <person name="Nowell W R."/>
        </authorList>
    </citation>
    <scope>NUCLEOTIDE SEQUENCE</scope>
</reference>
<dbReference type="Pfam" id="PF01694">
    <property type="entry name" value="Rhomboid"/>
    <property type="match status" value="1"/>
</dbReference>
<dbReference type="PANTHER" id="PTHR43658">
    <property type="entry name" value="SHORT-CHAIN DEHYDROGENASE/REDUCTASE"/>
    <property type="match status" value="1"/>
</dbReference>
<gene>
    <name evidence="8" type="ORF">XAT740_LOCUS12393</name>
</gene>
<dbReference type="InterPro" id="IPR013783">
    <property type="entry name" value="Ig-like_fold"/>
</dbReference>
<evidence type="ECO:0000256" key="3">
    <source>
        <dbReference type="ARBA" id="ARBA00022989"/>
    </source>
</evidence>
<dbReference type="InterPro" id="IPR022764">
    <property type="entry name" value="Peptidase_S54_rhomboid_dom"/>
</dbReference>
<dbReference type="GO" id="GO:0004252">
    <property type="term" value="F:serine-type endopeptidase activity"/>
    <property type="evidence" value="ECO:0007669"/>
    <property type="project" value="InterPro"/>
</dbReference>
<dbReference type="SUPFAM" id="SSF144091">
    <property type="entry name" value="Rhomboid-like"/>
    <property type="match status" value="1"/>
</dbReference>
<dbReference type="AlphaFoldDB" id="A0A814FQ16"/>
<dbReference type="GO" id="GO:0004303">
    <property type="term" value="F:estradiol 17-beta-dehydrogenase [NAD(P)+] activity"/>
    <property type="evidence" value="ECO:0007669"/>
    <property type="project" value="TreeGrafter"/>
</dbReference>
<dbReference type="InterPro" id="IPR036291">
    <property type="entry name" value="NAD(P)-bd_dom_sf"/>
</dbReference>
<dbReference type="GO" id="GO:0005975">
    <property type="term" value="P:carbohydrate metabolic process"/>
    <property type="evidence" value="ECO:0007669"/>
    <property type="project" value="InterPro"/>
</dbReference>
<keyword evidence="3 6" id="KW-1133">Transmembrane helix</keyword>
<dbReference type="InterPro" id="IPR020904">
    <property type="entry name" value="Sc_DH/Rdtase_CS"/>
</dbReference>
<keyword evidence="5 6" id="KW-0472">Membrane</keyword>
<dbReference type="PANTHER" id="PTHR43658:SF8">
    <property type="entry name" value="17-BETA-HYDROXYSTEROID DEHYDROGENASE 14-RELATED"/>
    <property type="match status" value="1"/>
</dbReference>
<evidence type="ECO:0000313" key="9">
    <source>
        <dbReference type="Proteomes" id="UP000663828"/>
    </source>
</evidence>
<dbReference type="Pfam" id="PF00106">
    <property type="entry name" value="adh_short"/>
    <property type="match status" value="2"/>
</dbReference>
<dbReference type="GO" id="GO:0016020">
    <property type="term" value="C:membrane"/>
    <property type="evidence" value="ECO:0007669"/>
    <property type="project" value="UniProtKB-SubCell"/>
</dbReference>
<evidence type="ECO:0000256" key="4">
    <source>
        <dbReference type="ARBA" id="ARBA00023002"/>
    </source>
</evidence>
<feature type="transmembrane region" description="Helical" evidence="6">
    <location>
        <begin position="190"/>
        <end position="222"/>
    </location>
</feature>
<feature type="transmembrane region" description="Helical" evidence="6">
    <location>
        <begin position="21"/>
        <end position="50"/>
    </location>
</feature>
<evidence type="ECO:0000256" key="6">
    <source>
        <dbReference type="SAM" id="Phobius"/>
    </source>
</evidence>
<dbReference type="GO" id="GO:0008209">
    <property type="term" value="P:androgen metabolic process"/>
    <property type="evidence" value="ECO:0007669"/>
    <property type="project" value="TreeGrafter"/>
</dbReference>
<dbReference type="InterPro" id="IPR017853">
    <property type="entry name" value="GH"/>
</dbReference>
<keyword evidence="2 6" id="KW-0812">Transmembrane</keyword>
<dbReference type="Gene3D" id="3.40.50.720">
    <property type="entry name" value="NAD(P)-binding Rossmann-like Domain"/>
    <property type="match status" value="1"/>
</dbReference>
<organism evidence="8 9">
    <name type="scientific">Adineta ricciae</name>
    <name type="common">Rotifer</name>
    <dbReference type="NCBI Taxonomy" id="249248"/>
    <lineage>
        <taxon>Eukaryota</taxon>
        <taxon>Metazoa</taxon>
        <taxon>Spiralia</taxon>
        <taxon>Gnathifera</taxon>
        <taxon>Rotifera</taxon>
        <taxon>Eurotatoria</taxon>
        <taxon>Bdelloidea</taxon>
        <taxon>Adinetida</taxon>
        <taxon>Adinetidae</taxon>
        <taxon>Adineta</taxon>
    </lineage>
</organism>
<dbReference type="GO" id="GO:0004553">
    <property type="term" value="F:hydrolase activity, hydrolyzing O-glycosyl compounds"/>
    <property type="evidence" value="ECO:0007669"/>
    <property type="project" value="InterPro"/>
</dbReference>
<dbReference type="PRINTS" id="PR00080">
    <property type="entry name" value="SDRFAMILY"/>
</dbReference>
<feature type="transmembrane region" description="Helical" evidence="6">
    <location>
        <begin position="116"/>
        <end position="136"/>
    </location>
</feature>
<dbReference type="GO" id="GO:0005739">
    <property type="term" value="C:mitochondrion"/>
    <property type="evidence" value="ECO:0007669"/>
    <property type="project" value="TreeGrafter"/>
</dbReference>
<feature type="transmembrane region" description="Helical" evidence="6">
    <location>
        <begin position="148"/>
        <end position="170"/>
    </location>
</feature>
<dbReference type="Gene3D" id="2.60.40.10">
    <property type="entry name" value="Immunoglobulins"/>
    <property type="match status" value="1"/>
</dbReference>
<comment type="caution">
    <text evidence="8">The sequence shown here is derived from an EMBL/GenBank/DDBJ whole genome shotgun (WGS) entry which is preliminary data.</text>
</comment>
<evidence type="ECO:0000256" key="1">
    <source>
        <dbReference type="ARBA" id="ARBA00004141"/>
    </source>
</evidence>
<dbReference type="Pfam" id="PF02922">
    <property type="entry name" value="CBM_48"/>
    <property type="match status" value="1"/>
</dbReference>
<keyword evidence="9" id="KW-1185">Reference proteome</keyword>
<evidence type="ECO:0000256" key="5">
    <source>
        <dbReference type="ARBA" id="ARBA00023136"/>
    </source>
</evidence>